<dbReference type="AlphaFoldDB" id="A0A7S2M8P5"/>
<accession>A0A7S2M8P5</accession>
<name>A0A7S2M8P5_9STRA</name>
<dbReference type="PROSITE" id="PS50828">
    <property type="entry name" value="SMR"/>
    <property type="match status" value="1"/>
</dbReference>
<dbReference type="InterPro" id="IPR003903">
    <property type="entry name" value="UIM_dom"/>
</dbReference>
<dbReference type="EMBL" id="HBGZ01030544">
    <property type="protein sequence ID" value="CAD9628333.1"/>
    <property type="molecule type" value="Transcribed_RNA"/>
</dbReference>
<reference evidence="3" key="1">
    <citation type="submission" date="2021-01" db="EMBL/GenBank/DDBJ databases">
        <authorList>
            <person name="Corre E."/>
            <person name="Pelletier E."/>
            <person name="Niang G."/>
            <person name="Scheremetjew M."/>
            <person name="Finn R."/>
            <person name="Kale V."/>
            <person name="Holt S."/>
            <person name="Cochrane G."/>
            <person name="Meng A."/>
            <person name="Brown T."/>
            <person name="Cohen L."/>
        </authorList>
    </citation>
    <scope>NUCLEOTIDE SEQUENCE</scope>
    <source>
        <strain evidence="3">SM1012Den-03</strain>
    </source>
</reference>
<dbReference type="Pfam" id="PF01713">
    <property type="entry name" value="Smr"/>
    <property type="match status" value="1"/>
</dbReference>
<dbReference type="SMART" id="SM00726">
    <property type="entry name" value="UIM"/>
    <property type="match status" value="3"/>
</dbReference>
<feature type="compositionally biased region" description="Basic and acidic residues" evidence="1">
    <location>
        <begin position="186"/>
        <end position="219"/>
    </location>
</feature>
<dbReference type="InterPro" id="IPR002625">
    <property type="entry name" value="Smr_dom"/>
</dbReference>
<dbReference type="InterPro" id="IPR036063">
    <property type="entry name" value="Smr_dom_sf"/>
</dbReference>
<protein>
    <recommendedName>
        <fullName evidence="2">Smr domain-containing protein</fullName>
    </recommendedName>
</protein>
<feature type="domain" description="Smr" evidence="2">
    <location>
        <begin position="7"/>
        <end position="90"/>
    </location>
</feature>
<organism evidence="3">
    <name type="scientific">Skeletonema marinoi</name>
    <dbReference type="NCBI Taxonomy" id="267567"/>
    <lineage>
        <taxon>Eukaryota</taxon>
        <taxon>Sar</taxon>
        <taxon>Stramenopiles</taxon>
        <taxon>Ochrophyta</taxon>
        <taxon>Bacillariophyta</taxon>
        <taxon>Coscinodiscophyceae</taxon>
        <taxon>Thalassiosirophycidae</taxon>
        <taxon>Thalassiosirales</taxon>
        <taxon>Skeletonemataceae</taxon>
        <taxon>Skeletonema</taxon>
        <taxon>Skeletonema marinoi-dohrnii complex</taxon>
    </lineage>
</organism>
<evidence type="ECO:0000259" key="2">
    <source>
        <dbReference type="PROSITE" id="PS50828"/>
    </source>
</evidence>
<gene>
    <name evidence="3" type="ORF">SMAR0320_LOCUS21763</name>
</gene>
<dbReference type="SUPFAM" id="SSF160443">
    <property type="entry name" value="SMR domain-like"/>
    <property type="match status" value="1"/>
</dbReference>
<proteinExistence type="predicted"/>
<feature type="region of interest" description="Disordered" evidence="1">
    <location>
        <begin position="186"/>
        <end position="232"/>
    </location>
</feature>
<evidence type="ECO:0000313" key="3">
    <source>
        <dbReference type="EMBL" id="CAD9628333.1"/>
    </source>
</evidence>
<dbReference type="SMART" id="SM00463">
    <property type="entry name" value="SMR"/>
    <property type="match status" value="1"/>
</dbReference>
<evidence type="ECO:0000256" key="1">
    <source>
        <dbReference type="SAM" id="MobiDB-lite"/>
    </source>
</evidence>
<sequence>MEACRVLDLHGRRSDEAIRELTSFLETIRVAATRVLAAPSSEFYVTVITGSGSHSSHGPILRSVVQRLLEKRGMSYQLERGGGAFRVNALSGHDLYQPDAPVDSKVVVADNDSFHQMAAAASRRRHHQHGSFADTIGMTQQSTVASHSSHRPLHRPSHRLPVPAAAAMATPLYDPLPRQVAEEDTHLRTAVEKSRSVRDYEARLQRQHEEELERAREESLSAASRTSSQEMIEGQESLLKLVSQRSIADEQQRKEQAQKEFEDELLKAIEESLRLDNLKSEEDEETIASEEFLLQKALAESEKVKSPEDELLQKILKQSEMEQKRIEEEEQKLLEQAINDSSCVADNSNSIDSSAEEEELKRAIEMSKELF</sequence>
<feature type="compositionally biased region" description="Low complexity" evidence="1">
    <location>
        <begin position="220"/>
        <end position="230"/>
    </location>
</feature>
<dbReference type="Gene3D" id="3.30.1370.110">
    <property type="match status" value="1"/>
</dbReference>